<dbReference type="EMBL" id="JANPWB010000008">
    <property type="protein sequence ID" value="KAJ1164870.1"/>
    <property type="molecule type" value="Genomic_DNA"/>
</dbReference>
<gene>
    <name evidence="1" type="ORF">NDU88_005303</name>
</gene>
<evidence type="ECO:0000313" key="2">
    <source>
        <dbReference type="Proteomes" id="UP001066276"/>
    </source>
</evidence>
<evidence type="ECO:0000313" key="1">
    <source>
        <dbReference type="EMBL" id="KAJ1164870.1"/>
    </source>
</evidence>
<organism evidence="1 2">
    <name type="scientific">Pleurodeles waltl</name>
    <name type="common">Iberian ribbed newt</name>
    <dbReference type="NCBI Taxonomy" id="8319"/>
    <lineage>
        <taxon>Eukaryota</taxon>
        <taxon>Metazoa</taxon>
        <taxon>Chordata</taxon>
        <taxon>Craniata</taxon>
        <taxon>Vertebrata</taxon>
        <taxon>Euteleostomi</taxon>
        <taxon>Amphibia</taxon>
        <taxon>Batrachia</taxon>
        <taxon>Caudata</taxon>
        <taxon>Salamandroidea</taxon>
        <taxon>Salamandridae</taxon>
        <taxon>Pleurodelinae</taxon>
        <taxon>Pleurodeles</taxon>
    </lineage>
</organism>
<reference evidence="1" key="1">
    <citation type="journal article" date="2022" name="bioRxiv">
        <title>Sequencing and chromosome-scale assembly of the giantPleurodeles waltlgenome.</title>
        <authorList>
            <person name="Brown T."/>
            <person name="Elewa A."/>
            <person name="Iarovenko S."/>
            <person name="Subramanian E."/>
            <person name="Araus A.J."/>
            <person name="Petzold A."/>
            <person name="Susuki M."/>
            <person name="Suzuki K.-i.T."/>
            <person name="Hayashi T."/>
            <person name="Toyoda A."/>
            <person name="Oliveira C."/>
            <person name="Osipova E."/>
            <person name="Leigh N.D."/>
            <person name="Simon A."/>
            <person name="Yun M.H."/>
        </authorList>
    </citation>
    <scope>NUCLEOTIDE SEQUENCE</scope>
    <source>
        <strain evidence="1">20211129_DDA</strain>
        <tissue evidence="1">Liver</tissue>
    </source>
</reference>
<dbReference type="InterPro" id="IPR021109">
    <property type="entry name" value="Peptidase_aspartic_dom_sf"/>
</dbReference>
<name>A0AAV7SLF1_PLEWA</name>
<dbReference type="SUPFAM" id="SSF50630">
    <property type="entry name" value="Acid proteases"/>
    <property type="match status" value="1"/>
</dbReference>
<sequence>MTDELIRDQLIVQCRDKKIQERLWAAKDPTLQEEIDLAKVLEESRCCIKELERKEKTVDVMALSNNSTRSQSETGTAPKKGGFIRSKGRECFQCGSTSHLGDSKKCFAANKECRKCCHRGHYACVCRESNRCAKESKSSINIVEECCESSCEDRILVVENDVTMYVNGGDRRCSRPSALFFVGEVQVNLMVDSASLYTMIPESLLKRHWRKEKLLPKDKSPGGYQGVEIQLLGYMLKEIRFGKRKVLGKIYVAVEGSPILGWMHQFDLNIVISPRASVKFCW</sequence>
<proteinExistence type="predicted"/>
<comment type="caution">
    <text evidence="1">The sequence shown here is derived from an EMBL/GenBank/DDBJ whole genome shotgun (WGS) entry which is preliminary data.</text>
</comment>
<keyword evidence="2" id="KW-1185">Reference proteome</keyword>
<protein>
    <submittedName>
        <fullName evidence="1">Uncharacterized protein</fullName>
    </submittedName>
</protein>
<dbReference type="AlphaFoldDB" id="A0AAV7SLF1"/>
<dbReference type="Proteomes" id="UP001066276">
    <property type="component" value="Chromosome 4_2"/>
</dbReference>
<accession>A0AAV7SLF1</accession>